<protein>
    <submittedName>
        <fullName evidence="3">Gluconolactonase</fullName>
    </submittedName>
</protein>
<evidence type="ECO:0000313" key="4">
    <source>
        <dbReference type="Proteomes" id="UP000054683"/>
    </source>
</evidence>
<keyword evidence="1" id="KW-0378">Hydrolase</keyword>
<organism evidence="3 4">
    <name type="scientific">Caballeronia udeis</name>
    <dbReference type="NCBI Taxonomy" id="1232866"/>
    <lineage>
        <taxon>Bacteria</taxon>
        <taxon>Pseudomonadati</taxon>
        <taxon>Pseudomonadota</taxon>
        <taxon>Betaproteobacteria</taxon>
        <taxon>Burkholderiales</taxon>
        <taxon>Burkholderiaceae</taxon>
        <taxon>Caballeronia</taxon>
    </lineage>
</organism>
<evidence type="ECO:0000313" key="3">
    <source>
        <dbReference type="EMBL" id="SAL72181.1"/>
    </source>
</evidence>
<dbReference type="RefSeq" id="WP_062092788.1">
    <property type="nucleotide sequence ID" value="NZ_FCOK02000119.1"/>
</dbReference>
<reference evidence="3 4" key="1">
    <citation type="submission" date="2016-01" db="EMBL/GenBank/DDBJ databases">
        <authorList>
            <person name="Oliw E.H."/>
        </authorList>
    </citation>
    <scope>NUCLEOTIDE SEQUENCE [LARGE SCALE GENOMIC DNA]</scope>
    <source>
        <strain evidence="3">LMG 27134</strain>
    </source>
</reference>
<dbReference type="Gene3D" id="2.120.10.30">
    <property type="entry name" value="TolB, C-terminal domain"/>
    <property type="match status" value="1"/>
</dbReference>
<dbReference type="AlphaFoldDB" id="A0A158JUU8"/>
<evidence type="ECO:0000256" key="1">
    <source>
        <dbReference type="ARBA" id="ARBA00022801"/>
    </source>
</evidence>
<dbReference type="OrthoDB" id="502821at2"/>
<accession>A0A158JUU8</accession>
<sequence>MDEKSERLLTEATPVSTTCWLEGPVCDALQNIYFTDVRGNRILRQDRDGQLTVFRGPQAANYPNGQALDPQGRLVTCEEGDPETNTPPRLTRTDLETNAVEVLADNFEGQRFCGPSDVAIDRKGNIYFSDGVRPFFLAPFTSASSRVPATVVRSPSVFRLNNRGVLKRILGDGDVLQPNGVALSPDERTLYVVENDISEVGTRQLRSFALTEEGLPLDREILVEFSPGRSADGLAVDVDGNLYVAAGLNRLRGTAETLATPAGIHVFSPLGEKIDFIPVFEDSVTNVTFGGNDMRDLYITAGKTLFKARGRLKGARR</sequence>
<name>A0A158JUU8_9BURK</name>
<dbReference type="InterPro" id="IPR051262">
    <property type="entry name" value="SMP-30/CGR1_Lactonase"/>
</dbReference>
<dbReference type="SUPFAM" id="SSF63829">
    <property type="entry name" value="Calcium-dependent phosphotriesterase"/>
    <property type="match status" value="1"/>
</dbReference>
<dbReference type="GO" id="GO:0016787">
    <property type="term" value="F:hydrolase activity"/>
    <property type="evidence" value="ECO:0007669"/>
    <property type="project" value="UniProtKB-KW"/>
</dbReference>
<dbReference type="InterPro" id="IPR011042">
    <property type="entry name" value="6-blade_b-propeller_TolB-like"/>
</dbReference>
<feature type="domain" description="SMP-30/Gluconolactonase/LRE-like region" evidence="2">
    <location>
        <begin position="22"/>
        <end position="301"/>
    </location>
</feature>
<dbReference type="Pfam" id="PF08450">
    <property type="entry name" value="SGL"/>
    <property type="match status" value="1"/>
</dbReference>
<evidence type="ECO:0000259" key="2">
    <source>
        <dbReference type="Pfam" id="PF08450"/>
    </source>
</evidence>
<dbReference type="Proteomes" id="UP000054683">
    <property type="component" value="Unassembled WGS sequence"/>
</dbReference>
<dbReference type="EMBL" id="FCOK02000119">
    <property type="protein sequence ID" value="SAL72181.1"/>
    <property type="molecule type" value="Genomic_DNA"/>
</dbReference>
<proteinExistence type="predicted"/>
<dbReference type="InterPro" id="IPR013658">
    <property type="entry name" value="SGL"/>
</dbReference>
<dbReference type="PANTHER" id="PTHR47572:SF4">
    <property type="entry name" value="LACTONASE DRP35"/>
    <property type="match status" value="1"/>
</dbReference>
<gene>
    <name evidence="3" type="ORF">AWB69_08763</name>
</gene>
<dbReference type="PANTHER" id="PTHR47572">
    <property type="entry name" value="LIPOPROTEIN-RELATED"/>
    <property type="match status" value="1"/>
</dbReference>